<dbReference type="PROSITE" id="PS00895">
    <property type="entry name" value="3_HYDROXYISOBUT_DH"/>
    <property type="match status" value="1"/>
</dbReference>
<reference evidence="7 8" key="1">
    <citation type="journal article" date="2014" name="BMC Genomics">
        <title>Comparison of environmental and isolate Sulfobacillus genomes reveals diverse carbon, sulfur, nitrogen, and hydrogen metabolisms.</title>
        <authorList>
            <person name="Justice N.B."/>
            <person name="Norman A."/>
            <person name="Brown C.T."/>
            <person name="Singh A."/>
            <person name="Thomas B.C."/>
            <person name="Banfield J.F."/>
        </authorList>
    </citation>
    <scope>NUCLEOTIDE SEQUENCE [LARGE SCALE GENOMIC DNA]</scope>
    <source>
        <strain evidence="7">AMDSBA4</strain>
    </source>
</reference>
<dbReference type="GO" id="GO:0051287">
    <property type="term" value="F:NAD binding"/>
    <property type="evidence" value="ECO:0007669"/>
    <property type="project" value="InterPro"/>
</dbReference>
<dbReference type="Gene3D" id="1.10.1040.10">
    <property type="entry name" value="N-(1-d-carboxylethyl)-l-norvaline Dehydrogenase, domain 2"/>
    <property type="match status" value="1"/>
</dbReference>
<protein>
    <recommendedName>
        <fullName evidence="9">NAD(P)-dependent oxidoreductase</fullName>
    </recommendedName>
</protein>
<dbReference type="PANTHER" id="PTHR43060">
    <property type="entry name" value="3-HYDROXYISOBUTYRATE DEHYDROGENASE-LIKE 1, MITOCHONDRIAL-RELATED"/>
    <property type="match status" value="1"/>
</dbReference>
<dbReference type="InterPro" id="IPR008927">
    <property type="entry name" value="6-PGluconate_DH-like_C_sf"/>
</dbReference>
<dbReference type="Proteomes" id="UP000242972">
    <property type="component" value="Unassembled WGS sequence"/>
</dbReference>
<dbReference type="InterPro" id="IPR015815">
    <property type="entry name" value="HIBADH-related"/>
</dbReference>
<evidence type="ECO:0000256" key="1">
    <source>
        <dbReference type="ARBA" id="ARBA00009080"/>
    </source>
</evidence>
<keyword evidence="3" id="KW-0520">NAD</keyword>
<name>A0A2T2WV63_9FIRM</name>
<dbReference type="GO" id="GO:0016491">
    <property type="term" value="F:oxidoreductase activity"/>
    <property type="evidence" value="ECO:0007669"/>
    <property type="project" value="UniProtKB-KW"/>
</dbReference>
<proteinExistence type="inferred from homology"/>
<evidence type="ECO:0000259" key="5">
    <source>
        <dbReference type="Pfam" id="PF03446"/>
    </source>
</evidence>
<dbReference type="InterPro" id="IPR013328">
    <property type="entry name" value="6PGD_dom2"/>
</dbReference>
<dbReference type="SUPFAM" id="SSF51735">
    <property type="entry name" value="NAD(P)-binding Rossmann-fold domains"/>
    <property type="match status" value="1"/>
</dbReference>
<dbReference type="Pfam" id="PF14833">
    <property type="entry name" value="NAD_binding_11"/>
    <property type="match status" value="1"/>
</dbReference>
<comment type="similarity">
    <text evidence="1">Belongs to the HIBADH-related family.</text>
</comment>
<dbReference type="Pfam" id="PF03446">
    <property type="entry name" value="NAD_binding_2"/>
    <property type="match status" value="1"/>
</dbReference>
<dbReference type="AlphaFoldDB" id="A0A2T2WV63"/>
<evidence type="ECO:0000259" key="6">
    <source>
        <dbReference type="Pfam" id="PF14833"/>
    </source>
</evidence>
<dbReference type="PANTHER" id="PTHR43060:SF15">
    <property type="entry name" value="3-HYDROXYISOBUTYRATE DEHYDROGENASE-LIKE 1, MITOCHONDRIAL-RELATED"/>
    <property type="match status" value="1"/>
</dbReference>
<dbReference type="SUPFAM" id="SSF48179">
    <property type="entry name" value="6-phosphogluconate dehydrogenase C-terminal domain-like"/>
    <property type="match status" value="1"/>
</dbReference>
<dbReference type="GO" id="GO:0016054">
    <property type="term" value="P:organic acid catabolic process"/>
    <property type="evidence" value="ECO:0007669"/>
    <property type="project" value="UniProtKB-ARBA"/>
</dbReference>
<dbReference type="InterPro" id="IPR002204">
    <property type="entry name" value="3-OH-isobutyrate_DH-rel_CS"/>
</dbReference>
<dbReference type="InterPro" id="IPR036291">
    <property type="entry name" value="NAD(P)-bd_dom_sf"/>
</dbReference>
<evidence type="ECO:0000313" key="8">
    <source>
        <dbReference type="Proteomes" id="UP000242972"/>
    </source>
</evidence>
<dbReference type="InterPro" id="IPR029154">
    <property type="entry name" value="HIBADH-like_NADP-bd"/>
</dbReference>
<evidence type="ECO:0000313" key="7">
    <source>
        <dbReference type="EMBL" id="PSR26128.1"/>
    </source>
</evidence>
<evidence type="ECO:0000256" key="3">
    <source>
        <dbReference type="ARBA" id="ARBA00023027"/>
    </source>
</evidence>
<gene>
    <name evidence="7" type="ORF">C7B46_20235</name>
</gene>
<dbReference type="EMBL" id="PXYW01000132">
    <property type="protein sequence ID" value="PSR26128.1"/>
    <property type="molecule type" value="Genomic_DNA"/>
</dbReference>
<feature type="active site" evidence="4">
    <location>
        <position position="170"/>
    </location>
</feature>
<dbReference type="PIRSF" id="PIRSF000103">
    <property type="entry name" value="HIBADH"/>
    <property type="match status" value="1"/>
</dbReference>
<keyword evidence="2" id="KW-0560">Oxidoreductase</keyword>
<feature type="domain" description="3-hydroxyisobutyrate dehydrogenase-like NAD-binding" evidence="6">
    <location>
        <begin position="164"/>
        <end position="277"/>
    </location>
</feature>
<evidence type="ECO:0008006" key="9">
    <source>
        <dbReference type="Google" id="ProtNLM"/>
    </source>
</evidence>
<accession>A0A2T2WV63</accession>
<comment type="caution">
    <text evidence="7">The sequence shown here is derived from an EMBL/GenBank/DDBJ whole genome shotgun (WGS) entry which is preliminary data.</text>
</comment>
<dbReference type="Gene3D" id="3.40.50.720">
    <property type="entry name" value="NAD(P)-binding Rossmann-like Domain"/>
    <property type="match status" value="1"/>
</dbReference>
<feature type="domain" description="6-phosphogluconate dehydrogenase NADP-binding" evidence="5">
    <location>
        <begin position="6"/>
        <end position="161"/>
    </location>
</feature>
<dbReference type="GO" id="GO:0050661">
    <property type="term" value="F:NADP binding"/>
    <property type="evidence" value="ECO:0007669"/>
    <property type="project" value="InterPro"/>
</dbReference>
<organism evidence="7 8">
    <name type="scientific">Sulfobacillus benefaciens</name>
    <dbReference type="NCBI Taxonomy" id="453960"/>
    <lineage>
        <taxon>Bacteria</taxon>
        <taxon>Bacillati</taxon>
        <taxon>Bacillota</taxon>
        <taxon>Clostridia</taxon>
        <taxon>Eubacteriales</taxon>
        <taxon>Clostridiales Family XVII. Incertae Sedis</taxon>
        <taxon>Sulfobacillus</taxon>
    </lineage>
</organism>
<evidence type="ECO:0000256" key="2">
    <source>
        <dbReference type="ARBA" id="ARBA00023002"/>
    </source>
</evidence>
<evidence type="ECO:0000256" key="4">
    <source>
        <dbReference type="PIRSR" id="PIRSR000103-1"/>
    </source>
</evidence>
<sequence>MSERQRIGFIGLGAMGSLMAQHLVSVGVQVVAFDVDETKRRQFEFFADSPADVAKDVEWVICMLPHPDVLQNVLLGKHGIRETARPGTMVIDMSTSGPDIDVFCAQALEPSGVELIDAPVGKGTWAAGQGALTILAGGTSDQIARATWLLRLLGTKIIHCGPLGSGQVVKLGNNIATCANLAAVYEAYQFATSNGANVEALLEVMRETAADSWQLNNTVPRALANDFSLGFKSSLALKDLTLTLSRAATEGLHLPCTQGALTWYQRSVDAGDGDRDLGVIFKQSARLID</sequence>
<dbReference type="InterPro" id="IPR006115">
    <property type="entry name" value="6PGDH_NADP-bd"/>
</dbReference>